<dbReference type="GeneID" id="63775163"/>
<dbReference type="Proteomes" id="UP000193689">
    <property type="component" value="Unassembled WGS sequence"/>
</dbReference>
<comment type="caution">
    <text evidence="1">The sequence shown here is derived from an EMBL/GenBank/DDBJ whole genome shotgun (WGS) entry which is preliminary data.</text>
</comment>
<name>A0A1Y2D9Z1_9PEZI</name>
<organism evidence="1 2">
    <name type="scientific">Pseudomassariella vexata</name>
    <dbReference type="NCBI Taxonomy" id="1141098"/>
    <lineage>
        <taxon>Eukaryota</taxon>
        <taxon>Fungi</taxon>
        <taxon>Dikarya</taxon>
        <taxon>Ascomycota</taxon>
        <taxon>Pezizomycotina</taxon>
        <taxon>Sordariomycetes</taxon>
        <taxon>Xylariomycetidae</taxon>
        <taxon>Amphisphaeriales</taxon>
        <taxon>Pseudomassariaceae</taxon>
        <taxon>Pseudomassariella</taxon>
    </lineage>
</organism>
<evidence type="ECO:0000313" key="2">
    <source>
        <dbReference type="Proteomes" id="UP000193689"/>
    </source>
</evidence>
<dbReference type="EMBL" id="MCFJ01000024">
    <property type="protein sequence ID" value="ORY56080.1"/>
    <property type="molecule type" value="Genomic_DNA"/>
</dbReference>
<accession>A0A1Y2D9Z1</accession>
<reference evidence="1 2" key="1">
    <citation type="submission" date="2016-07" db="EMBL/GenBank/DDBJ databases">
        <title>Pervasive Adenine N6-methylation of Active Genes in Fungi.</title>
        <authorList>
            <consortium name="DOE Joint Genome Institute"/>
            <person name="Mondo S.J."/>
            <person name="Dannebaum R.O."/>
            <person name="Kuo R.C."/>
            <person name="Labutti K."/>
            <person name="Haridas S."/>
            <person name="Kuo A."/>
            <person name="Salamov A."/>
            <person name="Ahrendt S.R."/>
            <person name="Lipzen A."/>
            <person name="Sullivan W."/>
            <person name="Andreopoulos W.B."/>
            <person name="Clum A."/>
            <person name="Lindquist E."/>
            <person name="Daum C."/>
            <person name="Ramamoorthy G.K."/>
            <person name="Gryganskyi A."/>
            <person name="Culley D."/>
            <person name="Magnuson J.K."/>
            <person name="James T.Y."/>
            <person name="O'Malley M.A."/>
            <person name="Stajich J.E."/>
            <person name="Spatafora J.W."/>
            <person name="Visel A."/>
            <person name="Grigoriev I.V."/>
        </authorList>
    </citation>
    <scope>NUCLEOTIDE SEQUENCE [LARGE SCALE GENOMIC DNA]</scope>
    <source>
        <strain evidence="1 2">CBS 129021</strain>
    </source>
</reference>
<keyword evidence="2" id="KW-1185">Reference proteome</keyword>
<gene>
    <name evidence="1" type="ORF">BCR38DRAFT_414599</name>
</gene>
<sequence>MRREQLVLGGDACKMMDVGVVDVDEFGKREEARFEVGEEGGVMCLGYLVYFAGRRDGDVNKEGMTRSFFLVRLSSAWKEDFVEWIWGVTTCRAGTRCDMRSRTDGKVAENKMTRLVRIKRKCDYKRVMMLRDSARELTMSRVAIKLTRMLIPRSWVQSWIPYSCKEIGAVVLGAGMTMRKLGIVWEDSRQLNNFMLAAVQHLGHTEI</sequence>
<dbReference type="AlphaFoldDB" id="A0A1Y2D9Z1"/>
<proteinExistence type="predicted"/>
<protein>
    <submittedName>
        <fullName evidence="1">Uncharacterized protein</fullName>
    </submittedName>
</protein>
<dbReference type="RefSeq" id="XP_040709926.1">
    <property type="nucleotide sequence ID" value="XM_040858951.1"/>
</dbReference>
<dbReference type="InParanoid" id="A0A1Y2D9Z1"/>
<evidence type="ECO:0000313" key="1">
    <source>
        <dbReference type="EMBL" id="ORY56080.1"/>
    </source>
</evidence>